<proteinExistence type="predicted"/>
<name>A0A8S5UC06_9CAUD</name>
<accession>A0A8S5UC06</accession>
<evidence type="ECO:0000313" key="1">
    <source>
        <dbReference type="EMBL" id="DAF92021.1"/>
    </source>
</evidence>
<reference evidence="1" key="1">
    <citation type="journal article" date="2021" name="Proc. Natl. Acad. Sci. U.S.A.">
        <title>A Catalog of Tens of Thousands of Viruses from Human Metagenomes Reveals Hidden Associations with Chronic Diseases.</title>
        <authorList>
            <person name="Tisza M.J."/>
            <person name="Buck C.B."/>
        </authorList>
    </citation>
    <scope>NUCLEOTIDE SEQUENCE</scope>
    <source>
        <strain evidence="1">CtZkC8</strain>
    </source>
</reference>
<protein>
    <submittedName>
        <fullName evidence="1">Uncharacterized protein</fullName>
    </submittedName>
</protein>
<organism evidence="1">
    <name type="scientific">Podoviridae sp. ctZkC8</name>
    <dbReference type="NCBI Taxonomy" id="2825259"/>
    <lineage>
        <taxon>Viruses</taxon>
        <taxon>Duplodnaviria</taxon>
        <taxon>Heunggongvirae</taxon>
        <taxon>Uroviricota</taxon>
        <taxon>Caudoviricetes</taxon>
    </lineage>
</organism>
<dbReference type="EMBL" id="BK016062">
    <property type="protein sequence ID" value="DAF92021.1"/>
    <property type="molecule type" value="Genomic_DNA"/>
</dbReference>
<sequence>MYSIFIYCISLDSFNYILPPYPLTCCNVYSLRLSCGCFYNLRFKF</sequence>